<evidence type="ECO:0000256" key="1">
    <source>
        <dbReference type="ARBA" id="ARBA00022801"/>
    </source>
</evidence>
<dbReference type="RefSeq" id="WP_091487957.1">
    <property type="nucleotide sequence ID" value="NZ_BJUX01000002.1"/>
</dbReference>
<keyword evidence="4" id="KW-0436">Ligase</keyword>
<dbReference type="PANTHER" id="PTHR35561:SF1">
    <property type="entry name" value="RNA 2',3'-CYCLIC PHOSPHODIESTERASE"/>
    <property type="match status" value="1"/>
</dbReference>
<dbReference type="GO" id="GO:0016874">
    <property type="term" value="F:ligase activity"/>
    <property type="evidence" value="ECO:0007669"/>
    <property type="project" value="UniProtKB-KW"/>
</dbReference>
<dbReference type="HAMAP" id="MF_01940">
    <property type="entry name" value="RNA_CPDase"/>
    <property type="match status" value="1"/>
</dbReference>
<dbReference type="GO" id="GO:0008664">
    <property type="term" value="F:RNA 2',3'-cyclic 3'-phosphodiesterase activity"/>
    <property type="evidence" value="ECO:0007669"/>
    <property type="project" value="UniProtKB-EC"/>
</dbReference>
<dbReference type="STRING" id="426703.SAMN04488100_11310"/>
<name>A0A1H7TLM6_9LACT</name>
<evidence type="ECO:0000313" key="4">
    <source>
        <dbReference type="EMBL" id="SEL85399.1"/>
    </source>
</evidence>
<evidence type="ECO:0000313" key="6">
    <source>
        <dbReference type="Proteomes" id="UP000321425"/>
    </source>
</evidence>
<feature type="short sequence motif" description="HXTX 2" evidence="2">
    <location>
        <begin position="126"/>
        <end position="129"/>
    </location>
</feature>
<dbReference type="EMBL" id="BJUX01000002">
    <property type="protein sequence ID" value="GEK88228.1"/>
    <property type="molecule type" value="Genomic_DNA"/>
</dbReference>
<keyword evidence="6" id="KW-1185">Reference proteome</keyword>
<dbReference type="SUPFAM" id="SSF55144">
    <property type="entry name" value="LigT-like"/>
    <property type="match status" value="1"/>
</dbReference>
<proteinExistence type="inferred from homology"/>
<evidence type="ECO:0000313" key="5">
    <source>
        <dbReference type="Proteomes" id="UP000198548"/>
    </source>
</evidence>
<dbReference type="InterPro" id="IPR009097">
    <property type="entry name" value="Cyclic_Pdiesterase"/>
</dbReference>
<protein>
    <recommendedName>
        <fullName evidence="2">RNA 2',3'-cyclic phosphodiesterase</fullName>
        <shortName evidence="2">RNA 2',3'-CPDase</shortName>
        <ecNumber evidence="2">3.1.4.58</ecNumber>
    </recommendedName>
</protein>
<dbReference type="Proteomes" id="UP000198548">
    <property type="component" value="Unassembled WGS sequence"/>
</dbReference>
<comment type="similarity">
    <text evidence="2">Belongs to the 2H phosphoesterase superfamily. ThpR family.</text>
</comment>
<feature type="active site" description="Proton donor" evidence="2">
    <location>
        <position position="40"/>
    </location>
</feature>
<reference evidence="4 5" key="1">
    <citation type="submission" date="2016-10" db="EMBL/GenBank/DDBJ databases">
        <authorList>
            <person name="de Groot N.N."/>
        </authorList>
    </citation>
    <scope>NUCLEOTIDE SEQUENCE [LARGE SCALE GENOMIC DNA]</scope>
    <source>
        <strain evidence="4 5">DSM 19182</strain>
    </source>
</reference>
<organism evidence="4 5">
    <name type="scientific">Alkalibacterium putridalgicola</name>
    <dbReference type="NCBI Taxonomy" id="426703"/>
    <lineage>
        <taxon>Bacteria</taxon>
        <taxon>Bacillati</taxon>
        <taxon>Bacillota</taxon>
        <taxon>Bacilli</taxon>
        <taxon>Lactobacillales</taxon>
        <taxon>Carnobacteriaceae</taxon>
        <taxon>Alkalibacterium</taxon>
    </lineage>
</organism>
<dbReference type="PANTHER" id="PTHR35561">
    <property type="entry name" value="RNA 2',3'-CYCLIC PHOSPHODIESTERASE"/>
    <property type="match status" value="1"/>
</dbReference>
<dbReference type="AlphaFoldDB" id="A0A1H7TLM6"/>
<dbReference type="EMBL" id="FOBL01000013">
    <property type="protein sequence ID" value="SEL85399.1"/>
    <property type="molecule type" value="Genomic_DNA"/>
</dbReference>
<dbReference type="Gene3D" id="3.90.1140.10">
    <property type="entry name" value="Cyclic phosphodiesterase"/>
    <property type="match status" value="1"/>
</dbReference>
<keyword evidence="1 2" id="KW-0378">Hydrolase</keyword>
<dbReference type="Proteomes" id="UP000321425">
    <property type="component" value="Unassembled WGS sequence"/>
</dbReference>
<comment type="catalytic activity">
    <reaction evidence="2">
        <text>a 3'-end 2',3'-cyclophospho-ribonucleotide-RNA + H2O = a 3'-end 2'-phospho-ribonucleotide-RNA + H(+)</text>
        <dbReference type="Rhea" id="RHEA:11828"/>
        <dbReference type="Rhea" id="RHEA-COMP:10464"/>
        <dbReference type="Rhea" id="RHEA-COMP:17353"/>
        <dbReference type="ChEBI" id="CHEBI:15377"/>
        <dbReference type="ChEBI" id="CHEBI:15378"/>
        <dbReference type="ChEBI" id="CHEBI:83064"/>
        <dbReference type="ChEBI" id="CHEBI:173113"/>
        <dbReference type="EC" id="3.1.4.58"/>
    </reaction>
</comment>
<dbReference type="InterPro" id="IPR004175">
    <property type="entry name" value="RNA_CPDase"/>
</dbReference>
<dbReference type="OrthoDB" id="9789350at2"/>
<feature type="active site" description="Proton acceptor" evidence="2">
    <location>
        <position position="126"/>
    </location>
</feature>
<comment type="function">
    <text evidence="2">Hydrolyzes RNA 2',3'-cyclic phosphodiester to an RNA 2'-phosphomonoester.</text>
</comment>
<dbReference type="GO" id="GO:0004113">
    <property type="term" value="F:2',3'-cyclic-nucleotide 3'-phosphodiesterase activity"/>
    <property type="evidence" value="ECO:0007669"/>
    <property type="project" value="InterPro"/>
</dbReference>
<reference evidence="3 6" key="2">
    <citation type="submission" date="2019-07" db="EMBL/GenBank/DDBJ databases">
        <title>Whole genome shotgun sequence of Alkalibacterium putridalgicola NBRC 103243.</title>
        <authorList>
            <person name="Hosoyama A."/>
            <person name="Uohara A."/>
            <person name="Ohji S."/>
            <person name="Ichikawa N."/>
        </authorList>
    </citation>
    <scope>NUCLEOTIDE SEQUENCE [LARGE SCALE GENOMIC DNA]</scope>
    <source>
        <strain evidence="3 6">NBRC 103243</strain>
    </source>
</reference>
<feature type="short sequence motif" description="HXTX 1" evidence="2">
    <location>
        <begin position="40"/>
        <end position="43"/>
    </location>
</feature>
<evidence type="ECO:0000313" key="3">
    <source>
        <dbReference type="EMBL" id="GEK88228.1"/>
    </source>
</evidence>
<evidence type="ECO:0000256" key="2">
    <source>
        <dbReference type="HAMAP-Rule" id="MF_01940"/>
    </source>
</evidence>
<dbReference type="EC" id="3.1.4.58" evidence="2"/>
<gene>
    <name evidence="3" type="ORF">APU01nite_02670</name>
    <name evidence="4" type="ORF">SAMN04488100_11310</name>
</gene>
<accession>A0A1H7TLM6</accession>
<sequence>MRLFIAIELDSQVKRVLTDIQLNLKDSISKGNYTSSDNFHITLRFIGEVNEDEAEKLKKAIDDTVQQIQPFTLYLGGLGHFPRKNKEIIWVGVKGQAEKLFKLKEQLETELEVSGFSKEEQDYIPHITMVRQALLEKGFDEIKADLRVPEEKIAVKSLSLMESKRVEGDLVYTAIHKRDFH</sequence>
<dbReference type="NCBIfam" id="TIGR02258">
    <property type="entry name" value="2_5_ligase"/>
    <property type="match status" value="1"/>
</dbReference>
<dbReference type="Pfam" id="PF13563">
    <property type="entry name" value="2_5_RNA_ligase2"/>
    <property type="match status" value="1"/>
</dbReference>